<name>A0A1I7X328_HETBA</name>
<reference evidence="2" key="1">
    <citation type="submission" date="2016-11" db="UniProtKB">
        <authorList>
            <consortium name="WormBaseParasite"/>
        </authorList>
    </citation>
    <scope>IDENTIFICATION</scope>
</reference>
<dbReference type="Proteomes" id="UP000095283">
    <property type="component" value="Unplaced"/>
</dbReference>
<evidence type="ECO:0000313" key="1">
    <source>
        <dbReference type="Proteomes" id="UP000095283"/>
    </source>
</evidence>
<protein>
    <submittedName>
        <fullName evidence="2">Uncharacterized protein</fullName>
    </submittedName>
</protein>
<evidence type="ECO:0000313" key="2">
    <source>
        <dbReference type="WBParaSite" id="Hba_11873"/>
    </source>
</evidence>
<accession>A0A1I7X328</accession>
<proteinExistence type="predicted"/>
<organism evidence="1 2">
    <name type="scientific">Heterorhabditis bacteriophora</name>
    <name type="common">Entomopathogenic nematode worm</name>
    <dbReference type="NCBI Taxonomy" id="37862"/>
    <lineage>
        <taxon>Eukaryota</taxon>
        <taxon>Metazoa</taxon>
        <taxon>Ecdysozoa</taxon>
        <taxon>Nematoda</taxon>
        <taxon>Chromadorea</taxon>
        <taxon>Rhabditida</taxon>
        <taxon>Rhabditina</taxon>
        <taxon>Rhabditomorpha</taxon>
        <taxon>Strongyloidea</taxon>
        <taxon>Heterorhabditidae</taxon>
        <taxon>Heterorhabditis</taxon>
    </lineage>
</organism>
<dbReference type="WBParaSite" id="Hba_11873">
    <property type="protein sequence ID" value="Hba_11873"/>
    <property type="gene ID" value="Hba_11873"/>
</dbReference>
<keyword evidence="1" id="KW-1185">Reference proteome</keyword>
<dbReference type="AlphaFoldDB" id="A0A1I7X328"/>
<sequence length="68" mass="7538">MYLNLLVSSGFKSLRKPLTTSGWTRPELPSGMGRDGDGSWELSGTDLTLLFLLPMTYTTRPSLDLSEE</sequence>